<dbReference type="Proteomes" id="UP001212997">
    <property type="component" value="Unassembled WGS sequence"/>
</dbReference>
<feature type="region of interest" description="Disordered" evidence="1">
    <location>
        <begin position="1"/>
        <end position="24"/>
    </location>
</feature>
<evidence type="ECO:0000313" key="3">
    <source>
        <dbReference type="Proteomes" id="UP001212997"/>
    </source>
</evidence>
<comment type="caution">
    <text evidence="2">The sequence shown here is derived from an EMBL/GenBank/DDBJ whole genome shotgun (WGS) entry which is preliminary data.</text>
</comment>
<keyword evidence="3" id="KW-1185">Reference proteome</keyword>
<protein>
    <submittedName>
        <fullName evidence="2">Uncharacterized protein</fullName>
    </submittedName>
</protein>
<organism evidence="2 3">
    <name type="scientific">Meripilus lineatus</name>
    <dbReference type="NCBI Taxonomy" id="2056292"/>
    <lineage>
        <taxon>Eukaryota</taxon>
        <taxon>Fungi</taxon>
        <taxon>Dikarya</taxon>
        <taxon>Basidiomycota</taxon>
        <taxon>Agaricomycotina</taxon>
        <taxon>Agaricomycetes</taxon>
        <taxon>Polyporales</taxon>
        <taxon>Meripilaceae</taxon>
        <taxon>Meripilus</taxon>
    </lineage>
</organism>
<accession>A0AAD5YD97</accession>
<reference evidence="2" key="1">
    <citation type="submission" date="2022-07" db="EMBL/GenBank/DDBJ databases">
        <title>Genome Sequence of Physisporinus lineatus.</title>
        <authorList>
            <person name="Buettner E."/>
        </authorList>
    </citation>
    <scope>NUCLEOTIDE SEQUENCE</scope>
    <source>
        <strain evidence="2">VT162</strain>
    </source>
</reference>
<proteinExistence type="predicted"/>
<sequence>MSDEASKLKSTSPKPRAVSPTPQVGLGNIYAITMPKECVAPGPRWKDLELGKKRARWEQIKQEEDKKRADDREAKCRMILEMTVEDVETHKTRQVATEADATAAVGRKPGSLDTAGPMKIRTDYVPKLDELQEQMHIELLDPRWKSQRDALEARKAQTSEL</sequence>
<evidence type="ECO:0000256" key="1">
    <source>
        <dbReference type="SAM" id="MobiDB-lite"/>
    </source>
</evidence>
<feature type="region of interest" description="Disordered" evidence="1">
    <location>
        <begin position="91"/>
        <end position="118"/>
    </location>
</feature>
<evidence type="ECO:0000313" key="2">
    <source>
        <dbReference type="EMBL" id="KAJ3479410.1"/>
    </source>
</evidence>
<name>A0AAD5YD97_9APHY</name>
<dbReference type="AlphaFoldDB" id="A0AAD5YD97"/>
<dbReference type="EMBL" id="JANAWD010000441">
    <property type="protein sequence ID" value="KAJ3479410.1"/>
    <property type="molecule type" value="Genomic_DNA"/>
</dbReference>
<gene>
    <name evidence="2" type="ORF">NLI96_g9085</name>
</gene>